<keyword evidence="1" id="KW-0472">Membrane</keyword>
<evidence type="ECO:0000313" key="3">
    <source>
        <dbReference type="Proteomes" id="UP000051254"/>
    </source>
</evidence>
<keyword evidence="3" id="KW-1185">Reference proteome</keyword>
<feature type="transmembrane region" description="Helical" evidence="1">
    <location>
        <begin position="21"/>
        <end position="44"/>
    </location>
</feature>
<evidence type="ECO:0000313" key="2">
    <source>
        <dbReference type="EMBL" id="KRG58716.1"/>
    </source>
</evidence>
<reference evidence="2 3" key="1">
    <citation type="submission" date="2015-05" db="EMBL/GenBank/DDBJ databases">
        <title>Genome sequencing and analysis of members of genus Stenotrophomonas.</title>
        <authorList>
            <person name="Patil P.P."/>
            <person name="Midha S."/>
            <person name="Patil P.B."/>
        </authorList>
    </citation>
    <scope>NUCLEOTIDE SEQUENCE [LARGE SCALE GENOMIC DNA]</scope>
    <source>
        <strain evidence="2 3">DSM 17805</strain>
    </source>
</reference>
<feature type="transmembrane region" description="Helical" evidence="1">
    <location>
        <begin position="50"/>
        <end position="70"/>
    </location>
</feature>
<dbReference type="PATRIC" id="fig|266128.3.peg.2869"/>
<comment type="caution">
    <text evidence="2">The sequence shown here is derived from an EMBL/GenBank/DDBJ whole genome shotgun (WGS) entry which is preliminary data.</text>
</comment>
<keyword evidence="1" id="KW-0812">Transmembrane</keyword>
<sequence>MPASRRYWFRAKPSGLGWDLPLCWQGWGVYALALVAIVASFVLFPPNRQLVPFLAVHGGIVLVVLIACLWKGEPLRRG</sequence>
<evidence type="ECO:0000256" key="1">
    <source>
        <dbReference type="SAM" id="Phobius"/>
    </source>
</evidence>
<dbReference type="AlphaFoldDB" id="A0A0R0BNA0"/>
<dbReference type="Proteomes" id="UP000051254">
    <property type="component" value="Unassembled WGS sequence"/>
</dbReference>
<protein>
    <recommendedName>
        <fullName evidence="4">Transmembrane protein</fullName>
    </recommendedName>
</protein>
<organism evidence="2 3">
    <name type="scientific">Stenotrophomonas koreensis</name>
    <dbReference type="NCBI Taxonomy" id="266128"/>
    <lineage>
        <taxon>Bacteria</taxon>
        <taxon>Pseudomonadati</taxon>
        <taxon>Pseudomonadota</taxon>
        <taxon>Gammaproteobacteria</taxon>
        <taxon>Lysobacterales</taxon>
        <taxon>Lysobacteraceae</taxon>
        <taxon>Stenotrophomonas</taxon>
    </lineage>
</organism>
<keyword evidence="1" id="KW-1133">Transmembrane helix</keyword>
<proteinExistence type="predicted"/>
<evidence type="ECO:0008006" key="4">
    <source>
        <dbReference type="Google" id="ProtNLM"/>
    </source>
</evidence>
<dbReference type="STRING" id="266128.ABB25_06005"/>
<accession>A0A0R0BNA0</accession>
<name>A0A0R0BNA0_9GAMM</name>
<gene>
    <name evidence="2" type="ORF">ABB25_06005</name>
</gene>
<dbReference type="EMBL" id="LDJH01000009">
    <property type="protein sequence ID" value="KRG58716.1"/>
    <property type="molecule type" value="Genomic_DNA"/>
</dbReference>